<sequence>MITNRLKRHLYWAGGRFPAQGQQGLTLIECLVAIIVVGLVSSAIAPALVISVATRVQSQKAEQALELAQSEIDRVRLLVERAEANDSNLPPSTPIAGANPDSRVAEVAGPTYGAPVAAPTTAFQTRAASLNGNQFAVQTYRTPGRFVGSVPVTFGMGVRVYDYEAVLTGSGNLSKDPAALRMVDGAGQRGRRPLVALYTNVTVGEGGNSLCQYIQHLNTAASVPTGCN</sequence>
<accession>A0ABV0K2Q7</accession>
<proteinExistence type="predicted"/>
<keyword evidence="2" id="KW-0812">Transmembrane</keyword>
<dbReference type="NCBIfam" id="TIGR02532">
    <property type="entry name" value="IV_pilin_GFxxxE"/>
    <property type="match status" value="1"/>
</dbReference>
<feature type="coiled-coil region" evidence="1">
    <location>
        <begin position="58"/>
        <end position="85"/>
    </location>
</feature>
<evidence type="ECO:0000256" key="1">
    <source>
        <dbReference type="SAM" id="Coils"/>
    </source>
</evidence>
<name>A0ABV0K2Q7_9CYAN</name>
<keyword evidence="2" id="KW-1133">Transmembrane helix</keyword>
<evidence type="ECO:0000256" key="2">
    <source>
        <dbReference type="SAM" id="Phobius"/>
    </source>
</evidence>
<keyword evidence="1" id="KW-0175">Coiled coil</keyword>
<evidence type="ECO:0000313" key="3">
    <source>
        <dbReference type="EMBL" id="MEP0947068.1"/>
    </source>
</evidence>
<dbReference type="RefSeq" id="WP_190701182.1">
    <property type="nucleotide sequence ID" value="NZ_JAMPKX010000003.1"/>
</dbReference>
<gene>
    <name evidence="3" type="ORF">NC992_09320</name>
</gene>
<evidence type="ECO:0000313" key="4">
    <source>
        <dbReference type="Proteomes" id="UP001482513"/>
    </source>
</evidence>
<dbReference type="EMBL" id="JAMPKX010000003">
    <property type="protein sequence ID" value="MEP0947068.1"/>
    <property type="molecule type" value="Genomic_DNA"/>
</dbReference>
<dbReference type="Pfam" id="PF07963">
    <property type="entry name" value="N_methyl"/>
    <property type="match status" value="1"/>
</dbReference>
<comment type="caution">
    <text evidence="3">The sequence shown here is derived from an EMBL/GenBank/DDBJ whole genome shotgun (WGS) entry which is preliminary data.</text>
</comment>
<dbReference type="InterPro" id="IPR012902">
    <property type="entry name" value="N_methyl_site"/>
</dbReference>
<reference evidence="3 4" key="1">
    <citation type="submission" date="2022-04" db="EMBL/GenBank/DDBJ databases">
        <title>Positive selection, recombination, and allopatry shape intraspecific diversity of widespread and dominant cyanobacteria.</title>
        <authorList>
            <person name="Wei J."/>
            <person name="Shu W."/>
            <person name="Hu C."/>
        </authorList>
    </citation>
    <scope>NUCLEOTIDE SEQUENCE [LARGE SCALE GENOMIC DNA]</scope>
    <source>
        <strain evidence="3 4">DQ-A4</strain>
    </source>
</reference>
<dbReference type="Proteomes" id="UP001482513">
    <property type="component" value="Unassembled WGS sequence"/>
</dbReference>
<keyword evidence="4" id="KW-1185">Reference proteome</keyword>
<protein>
    <submittedName>
        <fullName evidence="3">Type II secretion system GspH family protein</fullName>
    </submittedName>
</protein>
<feature type="transmembrane region" description="Helical" evidence="2">
    <location>
        <begin position="26"/>
        <end position="50"/>
    </location>
</feature>
<organism evidence="3 4">
    <name type="scientific">Leptolyngbya subtilissima DQ-A4</name>
    <dbReference type="NCBI Taxonomy" id="2933933"/>
    <lineage>
        <taxon>Bacteria</taxon>
        <taxon>Bacillati</taxon>
        <taxon>Cyanobacteriota</taxon>
        <taxon>Cyanophyceae</taxon>
        <taxon>Leptolyngbyales</taxon>
        <taxon>Leptolyngbyaceae</taxon>
        <taxon>Leptolyngbya group</taxon>
        <taxon>Leptolyngbya</taxon>
    </lineage>
</organism>
<keyword evidence="2" id="KW-0472">Membrane</keyword>